<feature type="transmembrane region" description="Helical" evidence="1">
    <location>
        <begin position="15"/>
        <end position="34"/>
    </location>
</feature>
<keyword evidence="1" id="KW-1133">Transmembrane helix</keyword>
<dbReference type="Proteomes" id="UP000236214">
    <property type="component" value="Unassembled WGS sequence"/>
</dbReference>
<dbReference type="EMBL" id="BDEC01000089">
    <property type="protein sequence ID" value="GBD69013.1"/>
    <property type="molecule type" value="Genomic_DNA"/>
</dbReference>
<dbReference type="GeneID" id="64053304"/>
<feature type="transmembrane region" description="Helical" evidence="1">
    <location>
        <begin position="40"/>
        <end position="59"/>
    </location>
</feature>
<evidence type="ECO:0000256" key="1">
    <source>
        <dbReference type="SAM" id="Phobius"/>
    </source>
</evidence>
<reference evidence="2 3" key="1">
    <citation type="submission" date="2016-05" db="EMBL/GenBank/DDBJ databases">
        <title>Whole genome sequencing of Tetragenococcus halophilus subsp. halophilus NISL 7118.</title>
        <authorList>
            <person name="Shiwa Y."/>
            <person name="Nishimura I."/>
            <person name="Yoshikawa H."/>
            <person name="Koyama Y."/>
            <person name="Oguma T."/>
        </authorList>
    </citation>
    <scope>NUCLEOTIDE SEQUENCE [LARGE SCALE GENOMIC DNA]</scope>
    <source>
        <strain evidence="2 3">NISL 7118</strain>
    </source>
</reference>
<protein>
    <submittedName>
        <fullName evidence="2">Uncharacterized protein</fullName>
    </submittedName>
</protein>
<keyword evidence="1" id="KW-0472">Membrane</keyword>
<dbReference type="AlphaFoldDB" id="A0A2H6DIL7"/>
<evidence type="ECO:0000313" key="2">
    <source>
        <dbReference type="EMBL" id="GBD69013.1"/>
    </source>
</evidence>
<dbReference type="RefSeq" id="WP_061840336.1">
    <property type="nucleotide sequence ID" value="NZ_BDEB01000119.1"/>
</dbReference>
<evidence type="ECO:0000313" key="3">
    <source>
        <dbReference type="Proteomes" id="UP000236214"/>
    </source>
</evidence>
<sequence>MSFKDRVHHARYRKLVRGVFIFPIIAILGFLDLIPNARMVAWGSLAIFVVSLIVLYVSFGGKDSK</sequence>
<comment type="caution">
    <text evidence="2">The sequence shown here is derived from an EMBL/GenBank/DDBJ whole genome shotgun (WGS) entry which is preliminary data.</text>
</comment>
<organism evidence="2 3">
    <name type="scientific">Tetragenococcus halophilus subsp. halophilus</name>
    <dbReference type="NCBI Taxonomy" id="1513897"/>
    <lineage>
        <taxon>Bacteria</taxon>
        <taxon>Bacillati</taxon>
        <taxon>Bacillota</taxon>
        <taxon>Bacilli</taxon>
        <taxon>Lactobacillales</taxon>
        <taxon>Enterococcaceae</taxon>
        <taxon>Tetragenococcus</taxon>
    </lineage>
</organism>
<gene>
    <name evidence="2" type="ORF">TEHN7118_1819</name>
</gene>
<name>A0A2H6DIL7_TETHA</name>
<accession>A0A2H6DIL7</accession>
<proteinExistence type="predicted"/>
<keyword evidence="3" id="KW-1185">Reference proteome</keyword>
<keyword evidence="1" id="KW-0812">Transmembrane</keyword>